<keyword evidence="6 7" id="KW-0472">Membrane</keyword>
<comment type="subcellular location">
    <subcellularLocation>
        <location evidence="1">Cell membrane</location>
        <topology evidence="1">Multi-pass membrane protein</topology>
    </subcellularLocation>
</comment>
<feature type="transmembrane region" description="Helical" evidence="7">
    <location>
        <begin position="245"/>
        <end position="268"/>
    </location>
</feature>
<keyword evidence="5 7" id="KW-1133">Transmembrane helix</keyword>
<dbReference type="EMBL" id="JF429408">
    <property type="protein sequence ID" value="AEQ20393.1"/>
    <property type="molecule type" value="Genomic_DNA"/>
</dbReference>
<keyword evidence="4 7" id="KW-0812">Transmembrane</keyword>
<feature type="domain" description="MacB-like periplasmic core" evidence="9">
    <location>
        <begin position="1"/>
        <end position="214"/>
    </location>
</feature>
<evidence type="ECO:0000256" key="7">
    <source>
        <dbReference type="SAM" id="Phobius"/>
    </source>
</evidence>
<protein>
    <submittedName>
        <fullName evidence="10">LolE permease component of an ABC-transporter system</fullName>
    </submittedName>
</protein>
<dbReference type="Pfam" id="PF12704">
    <property type="entry name" value="MacB_PCD"/>
    <property type="match status" value="1"/>
</dbReference>
<dbReference type="GO" id="GO:0044874">
    <property type="term" value="P:lipoprotein localization to outer membrane"/>
    <property type="evidence" value="ECO:0007669"/>
    <property type="project" value="TreeGrafter"/>
</dbReference>
<keyword evidence="3" id="KW-1003">Cell membrane</keyword>
<evidence type="ECO:0000259" key="8">
    <source>
        <dbReference type="Pfam" id="PF02687"/>
    </source>
</evidence>
<proteinExistence type="inferred from homology"/>
<dbReference type="InterPro" id="IPR025857">
    <property type="entry name" value="MacB_PCD"/>
</dbReference>
<dbReference type="InterPro" id="IPR003838">
    <property type="entry name" value="ABC3_permease_C"/>
</dbReference>
<dbReference type="Pfam" id="PF02687">
    <property type="entry name" value="FtsX"/>
    <property type="match status" value="1"/>
</dbReference>
<feature type="transmembrane region" description="Helical" evidence="7">
    <location>
        <begin position="334"/>
        <end position="362"/>
    </location>
</feature>
<evidence type="ECO:0000256" key="6">
    <source>
        <dbReference type="ARBA" id="ARBA00023136"/>
    </source>
</evidence>
<accession>G4WVE1</accession>
<dbReference type="PANTHER" id="PTHR30489:SF0">
    <property type="entry name" value="LIPOPROTEIN-RELEASING SYSTEM TRANSMEMBRANE PROTEIN LOLE"/>
    <property type="match status" value="1"/>
</dbReference>
<evidence type="ECO:0000313" key="10">
    <source>
        <dbReference type="EMBL" id="AEQ20393.1"/>
    </source>
</evidence>
<evidence type="ECO:0000256" key="5">
    <source>
        <dbReference type="ARBA" id="ARBA00022989"/>
    </source>
</evidence>
<name>G4WVE1_9BACT</name>
<feature type="transmembrane region" description="Helical" evidence="7">
    <location>
        <begin position="289"/>
        <end position="322"/>
    </location>
</feature>
<dbReference type="AlphaFoldDB" id="G4WVE1"/>
<feature type="domain" description="ABC3 transporter permease C-terminal" evidence="8">
    <location>
        <begin position="249"/>
        <end position="371"/>
    </location>
</feature>
<comment type="similarity">
    <text evidence="2">Belongs to the ABC-4 integral membrane protein family. LolC/E subfamily.</text>
</comment>
<evidence type="ECO:0000259" key="9">
    <source>
        <dbReference type="Pfam" id="PF12704"/>
    </source>
</evidence>
<evidence type="ECO:0000256" key="2">
    <source>
        <dbReference type="ARBA" id="ARBA00005236"/>
    </source>
</evidence>
<sequence length="380" mass="40814">MAFGIAALVVARGFTEWMFVDFREATIESQYAHLQITRPGFHEDGTSDPFRYVLPRETGRKIAEGVPHVRSLAPRLKLAGLVSRGDATVSFTGEGIDPAIDLTGDRSLRILQGSKLEPSDRASVLLGRGLAKILGASVGDNVVLLVNTPRGGVNALDARVVGIFASVSKAYDDSALLVSIDTASRLLKVGGAHAWLMYLTDTRHTAEVAASIRQRLDPKEFEVRTWDQLAEFYTRAVALLREQLGVVRIVVVAIILLSIANTMMMAVVERTGEIGTAMALGLRRREIRGQFLLEGSLIGVAGGLAGLLLALVLAGVISALGIEMPPPPSLTRGYVARVLFTPSIVLEALVLAVATTVLASLFPAWKASRMAIVDALRYNH</sequence>
<evidence type="ECO:0000256" key="4">
    <source>
        <dbReference type="ARBA" id="ARBA00022692"/>
    </source>
</evidence>
<reference evidence="10" key="1">
    <citation type="journal article" date="2011" name="J. Bacteriol.">
        <title>Long-chain N-acyl amino acid synthases are linked to the putative PEP-CTERM/exosortase protein-sorting system in Gram-negative bacteria.</title>
        <authorList>
            <person name="Craig J.W."/>
            <person name="Cherry M.A."/>
            <person name="Brady S.F."/>
        </authorList>
    </citation>
    <scope>NUCLEOTIDE SEQUENCE</scope>
</reference>
<dbReference type="InterPro" id="IPR051447">
    <property type="entry name" value="Lipoprotein-release_system"/>
</dbReference>
<dbReference type="PANTHER" id="PTHR30489">
    <property type="entry name" value="LIPOPROTEIN-RELEASING SYSTEM TRANSMEMBRANE PROTEIN LOLE"/>
    <property type="match status" value="1"/>
</dbReference>
<dbReference type="GO" id="GO:0098797">
    <property type="term" value="C:plasma membrane protein complex"/>
    <property type="evidence" value="ECO:0007669"/>
    <property type="project" value="TreeGrafter"/>
</dbReference>
<evidence type="ECO:0000256" key="3">
    <source>
        <dbReference type="ARBA" id="ARBA00022475"/>
    </source>
</evidence>
<evidence type="ECO:0000256" key="1">
    <source>
        <dbReference type="ARBA" id="ARBA00004651"/>
    </source>
</evidence>
<organism evidence="10">
    <name type="scientific">uncultured bacterium CSL11</name>
    <dbReference type="NCBI Taxonomy" id="1091566"/>
    <lineage>
        <taxon>Bacteria</taxon>
        <taxon>environmental samples</taxon>
    </lineage>
</organism>